<evidence type="ECO:0000313" key="2">
    <source>
        <dbReference type="EMBL" id="SPF69022.1"/>
    </source>
</evidence>
<proteinExistence type="predicted"/>
<dbReference type="EMBL" id="OMOH01000008">
    <property type="protein sequence ID" value="SPF69022.1"/>
    <property type="molecule type" value="Genomic_DNA"/>
</dbReference>
<organism evidence="2 3">
    <name type="scientific">Propionibacterium ruminifibrarum</name>
    <dbReference type="NCBI Taxonomy" id="1962131"/>
    <lineage>
        <taxon>Bacteria</taxon>
        <taxon>Bacillati</taxon>
        <taxon>Actinomycetota</taxon>
        <taxon>Actinomycetes</taxon>
        <taxon>Propionibacteriales</taxon>
        <taxon>Propionibacteriaceae</taxon>
        <taxon>Propionibacterium</taxon>
    </lineage>
</organism>
<dbReference type="Gene3D" id="3.40.50.10320">
    <property type="entry name" value="LmbE-like"/>
    <property type="match status" value="1"/>
</dbReference>
<keyword evidence="1" id="KW-0862">Zinc</keyword>
<dbReference type="Proteomes" id="UP000265962">
    <property type="component" value="Unassembled WGS sequence"/>
</dbReference>
<dbReference type="PANTHER" id="PTHR12993:SF26">
    <property type="entry name" value="1D-MYO-INOSITOL 2-ACETAMIDO-2-DEOXY-ALPHA-D-GLUCOPYRANOSIDE DEACETYLASE"/>
    <property type="match status" value="1"/>
</dbReference>
<reference evidence="3" key="1">
    <citation type="submission" date="2018-02" db="EMBL/GenBank/DDBJ databases">
        <authorList>
            <person name="Hornung B."/>
        </authorList>
    </citation>
    <scope>NUCLEOTIDE SEQUENCE [LARGE SCALE GENOMIC DNA]</scope>
</reference>
<accession>A0A375I2E8</accession>
<evidence type="ECO:0000256" key="1">
    <source>
        <dbReference type="ARBA" id="ARBA00022833"/>
    </source>
</evidence>
<gene>
    <name evidence="2" type="ORF">PROPJV5_1987</name>
</gene>
<sequence length="268" mass="28557">MPTDDTGMIGRIIDTPAGLRVLLVHAHPDDDTLSTGPLAAWVSSRGGCVDLVTCTRGERGEVVAGVLPETITPAELTAVRERELDAACAQLGVRHRWFLGTTPWREAGSADHRYEDSGMRWVTPTLAGPAGDAGEHALTVAPLAREVADLRAGLTSRDYDVVVSYDDGGGYGHPDHVRCHRIAALACEQAGVPFVQVLSQEDASDAGDVAAAGWLDVTDPQLEARVIAALRCFRTQLTVVGSGADQHIRHVGGQRQEIPRRVGLLPAR</sequence>
<dbReference type="GO" id="GO:0016137">
    <property type="term" value="P:glycoside metabolic process"/>
    <property type="evidence" value="ECO:0007669"/>
    <property type="project" value="UniProtKB-ARBA"/>
</dbReference>
<protein>
    <submittedName>
        <fullName evidence="2">Deacetylase LmbE-like domain</fullName>
    </submittedName>
</protein>
<dbReference type="GO" id="GO:0016811">
    <property type="term" value="F:hydrolase activity, acting on carbon-nitrogen (but not peptide) bonds, in linear amides"/>
    <property type="evidence" value="ECO:0007669"/>
    <property type="project" value="TreeGrafter"/>
</dbReference>
<dbReference type="AlphaFoldDB" id="A0A375I2E8"/>
<evidence type="ECO:0000313" key="3">
    <source>
        <dbReference type="Proteomes" id="UP000265962"/>
    </source>
</evidence>
<name>A0A375I2E8_9ACTN</name>
<dbReference type="PANTHER" id="PTHR12993">
    <property type="entry name" value="N-ACETYLGLUCOSAMINYL-PHOSPHATIDYLINOSITOL DE-N-ACETYLASE-RELATED"/>
    <property type="match status" value="1"/>
</dbReference>
<dbReference type="RefSeq" id="WP_220474403.1">
    <property type="nucleotide sequence ID" value="NZ_OMOH01000008.1"/>
</dbReference>
<dbReference type="Pfam" id="PF02585">
    <property type="entry name" value="PIG-L"/>
    <property type="match status" value="1"/>
</dbReference>
<dbReference type="SUPFAM" id="SSF102588">
    <property type="entry name" value="LmbE-like"/>
    <property type="match status" value="1"/>
</dbReference>
<keyword evidence="3" id="KW-1185">Reference proteome</keyword>
<dbReference type="InterPro" id="IPR003737">
    <property type="entry name" value="GlcNAc_PI_deacetylase-related"/>
</dbReference>
<dbReference type="InterPro" id="IPR024078">
    <property type="entry name" value="LmbE-like_dom_sf"/>
</dbReference>